<evidence type="ECO:0000256" key="6">
    <source>
        <dbReference type="ARBA" id="ARBA00022917"/>
    </source>
</evidence>
<dbReference type="GO" id="GO:0004830">
    <property type="term" value="F:tryptophan-tRNA ligase activity"/>
    <property type="evidence" value="ECO:0007669"/>
    <property type="project" value="UniProtKB-EC"/>
</dbReference>
<evidence type="ECO:0000256" key="5">
    <source>
        <dbReference type="ARBA" id="ARBA00022840"/>
    </source>
</evidence>
<comment type="similarity">
    <text evidence="1 9">Belongs to the class-I aminoacyl-tRNA synthetase family.</text>
</comment>
<dbReference type="EMBL" id="JROU02002004">
    <property type="protein sequence ID" value="OEH74564.1"/>
    <property type="molecule type" value="Genomic_DNA"/>
</dbReference>
<keyword evidence="4 9" id="KW-0547">Nucleotide-binding</keyword>
<feature type="signal peptide" evidence="10">
    <location>
        <begin position="1"/>
        <end position="18"/>
    </location>
</feature>
<keyword evidence="12" id="KW-1185">Reference proteome</keyword>
<dbReference type="AlphaFoldDB" id="A0A1D3CTM3"/>
<organism evidence="11 12">
    <name type="scientific">Cyclospora cayetanensis</name>
    <dbReference type="NCBI Taxonomy" id="88456"/>
    <lineage>
        <taxon>Eukaryota</taxon>
        <taxon>Sar</taxon>
        <taxon>Alveolata</taxon>
        <taxon>Apicomplexa</taxon>
        <taxon>Conoidasida</taxon>
        <taxon>Coccidia</taxon>
        <taxon>Eucoccidiorida</taxon>
        <taxon>Eimeriorina</taxon>
        <taxon>Eimeriidae</taxon>
        <taxon>Cyclospora</taxon>
    </lineage>
</organism>
<name>A0A1D3CTM3_9EIME</name>
<keyword evidence="3 9" id="KW-0436">Ligase</keyword>
<dbReference type="InterPro" id="IPR014729">
    <property type="entry name" value="Rossmann-like_a/b/a_fold"/>
</dbReference>
<keyword evidence="10" id="KW-0732">Signal</keyword>
<evidence type="ECO:0000313" key="11">
    <source>
        <dbReference type="EMBL" id="OEH74564.1"/>
    </source>
</evidence>
<dbReference type="SUPFAM" id="SSF52374">
    <property type="entry name" value="Nucleotidylyl transferase"/>
    <property type="match status" value="1"/>
</dbReference>
<keyword evidence="5 9" id="KW-0067">ATP-binding</keyword>
<dbReference type="Proteomes" id="UP000095192">
    <property type="component" value="Unassembled WGS sequence"/>
</dbReference>
<dbReference type="PRINTS" id="PR01039">
    <property type="entry name" value="TRNASYNTHTRP"/>
</dbReference>
<evidence type="ECO:0000256" key="7">
    <source>
        <dbReference type="ARBA" id="ARBA00023146"/>
    </source>
</evidence>
<protein>
    <recommendedName>
        <fullName evidence="2">tryptophan--tRNA ligase</fullName>
        <ecNumber evidence="2">6.1.1.2</ecNumber>
    </recommendedName>
    <alternativeName>
        <fullName evidence="8">Tryptophanyl-tRNA synthetase</fullName>
    </alternativeName>
</protein>
<dbReference type="InterPro" id="IPR050203">
    <property type="entry name" value="Trp-tRNA_synthetase"/>
</dbReference>
<feature type="chain" id="PRO_5008913903" description="tryptophan--tRNA ligase" evidence="10">
    <location>
        <begin position="19"/>
        <end position="302"/>
    </location>
</feature>
<dbReference type="Gene3D" id="3.40.50.620">
    <property type="entry name" value="HUPs"/>
    <property type="match status" value="1"/>
</dbReference>
<evidence type="ECO:0000256" key="3">
    <source>
        <dbReference type="ARBA" id="ARBA00022598"/>
    </source>
</evidence>
<dbReference type="Pfam" id="PF00579">
    <property type="entry name" value="tRNA-synt_1b"/>
    <property type="match status" value="1"/>
</dbReference>
<comment type="caution">
    <text evidence="11">The sequence shown here is derived from an EMBL/GenBank/DDBJ whole genome shotgun (WGS) entry which is preliminary data.</text>
</comment>
<accession>A0A1D3CTM3</accession>
<evidence type="ECO:0000256" key="4">
    <source>
        <dbReference type="ARBA" id="ARBA00022741"/>
    </source>
</evidence>
<proteinExistence type="inferred from homology"/>
<evidence type="ECO:0000256" key="8">
    <source>
        <dbReference type="ARBA" id="ARBA00030268"/>
    </source>
</evidence>
<dbReference type="PANTHER" id="PTHR43766">
    <property type="entry name" value="TRYPTOPHAN--TRNA LIGASE, MITOCHONDRIAL"/>
    <property type="match status" value="1"/>
</dbReference>
<keyword evidence="7 9" id="KW-0030">Aminoacyl-tRNA synthetase</keyword>
<evidence type="ECO:0000256" key="1">
    <source>
        <dbReference type="ARBA" id="ARBA00005594"/>
    </source>
</evidence>
<reference evidence="11 12" key="1">
    <citation type="journal article" date="2016" name="BMC Genomics">
        <title>Comparative genomics reveals Cyclospora cayetanensis possesses coccidia-like metabolism and invasion components but unique surface antigens.</title>
        <authorList>
            <person name="Liu S."/>
            <person name="Wang L."/>
            <person name="Zheng H."/>
            <person name="Xu Z."/>
            <person name="Roellig D.M."/>
            <person name="Li N."/>
            <person name="Frace M.A."/>
            <person name="Tang K."/>
            <person name="Arrowood M.J."/>
            <person name="Moss D.M."/>
            <person name="Zhang L."/>
            <person name="Feng Y."/>
            <person name="Xiao L."/>
        </authorList>
    </citation>
    <scope>NUCLEOTIDE SEQUENCE [LARGE SCALE GENOMIC DNA]</scope>
    <source>
        <strain evidence="11 12">CHN_HEN01</strain>
    </source>
</reference>
<dbReference type="VEuPathDB" id="ToxoDB:cyc_07312"/>
<evidence type="ECO:0000313" key="12">
    <source>
        <dbReference type="Proteomes" id="UP000095192"/>
    </source>
</evidence>
<evidence type="ECO:0000256" key="9">
    <source>
        <dbReference type="RuleBase" id="RU363036"/>
    </source>
</evidence>
<dbReference type="InParanoid" id="A0A1D3CTM3"/>
<dbReference type="GO" id="GO:0006436">
    <property type="term" value="P:tryptophanyl-tRNA aminoacylation"/>
    <property type="evidence" value="ECO:0007669"/>
    <property type="project" value="InterPro"/>
</dbReference>
<dbReference type="InterPro" id="IPR002306">
    <property type="entry name" value="Trp-tRNA-ligase"/>
</dbReference>
<dbReference type="InterPro" id="IPR002305">
    <property type="entry name" value="aa-tRNA-synth_Ic"/>
</dbReference>
<evidence type="ECO:0000256" key="2">
    <source>
        <dbReference type="ARBA" id="ARBA00013161"/>
    </source>
</evidence>
<dbReference type="GO" id="GO:0005524">
    <property type="term" value="F:ATP binding"/>
    <property type="evidence" value="ECO:0007669"/>
    <property type="project" value="UniProtKB-KW"/>
</dbReference>
<dbReference type="Gene3D" id="1.10.240.10">
    <property type="entry name" value="Tyrosyl-Transfer RNA Synthetase"/>
    <property type="match status" value="1"/>
</dbReference>
<keyword evidence="6 9" id="KW-0648">Protein biosynthesis</keyword>
<gene>
    <name evidence="11" type="ORF">cyc_07312</name>
</gene>
<sequence length="302" mass="33094">MRRPLLCLTLFRLPRCCGLLLQIEYSAAVQHASPLARPAGDLQQAVPSILFRQALHVLNLCPCAALSPRIRGRLPPSLGVRVLPMAADILLHGSDYVLVGADQEQHLEFTRAVARRLKAALPRCQQGSRPPSFLAQEPVCLVASPLAGRIKCLRSPALKMSKSDLSAAGRLELLDPPYVVAEKVAKALTDDHPDPEISAVPADATQAPAKVCLCSSSRQGRTLPALLRELEGQGHSWEAVKKELTVVINRTLAPIQRRFYELMKAPQTLRSILEDEAALFKAEADSILMRFRRALGLYTPLM</sequence>
<dbReference type="PANTHER" id="PTHR43766:SF1">
    <property type="entry name" value="TRYPTOPHAN--TRNA LIGASE, MITOCHONDRIAL"/>
    <property type="match status" value="1"/>
</dbReference>
<evidence type="ECO:0000256" key="10">
    <source>
        <dbReference type="SAM" id="SignalP"/>
    </source>
</evidence>
<dbReference type="EC" id="6.1.1.2" evidence="2"/>